<evidence type="ECO:0000313" key="4">
    <source>
        <dbReference type="EMBL" id="MBL7625826.1"/>
    </source>
</evidence>
<name>A0A937RGW6_9ACTN</name>
<dbReference type="AlphaFoldDB" id="A0A937RGW6"/>
<evidence type="ECO:0000256" key="1">
    <source>
        <dbReference type="SAM" id="MobiDB-lite"/>
    </source>
</evidence>
<protein>
    <submittedName>
        <fullName evidence="4">IS110 family transposase</fullName>
    </submittedName>
</protein>
<dbReference type="Proteomes" id="UP000604475">
    <property type="component" value="Unassembled WGS sequence"/>
</dbReference>
<gene>
    <name evidence="4" type="ORF">I7412_01245</name>
</gene>
<dbReference type="InterPro" id="IPR003346">
    <property type="entry name" value="Transposase_20"/>
</dbReference>
<dbReference type="PANTHER" id="PTHR33055">
    <property type="entry name" value="TRANSPOSASE FOR INSERTION SEQUENCE ELEMENT IS1111A"/>
    <property type="match status" value="1"/>
</dbReference>
<reference evidence="4" key="1">
    <citation type="submission" date="2020-12" db="EMBL/GenBank/DDBJ databases">
        <title>Genomic characterization of non-nitrogen-fixing Frankia strains.</title>
        <authorList>
            <person name="Carlos-Shanley C."/>
            <person name="Guerra T."/>
            <person name="Hahn D."/>
        </authorList>
    </citation>
    <scope>NUCLEOTIDE SEQUENCE</scope>
    <source>
        <strain evidence="4">CN6</strain>
    </source>
</reference>
<accession>A0A937RGW6</accession>
<keyword evidence="5" id="KW-1185">Reference proteome</keyword>
<dbReference type="Pfam" id="PF02371">
    <property type="entry name" value="Transposase_20"/>
    <property type="match status" value="1"/>
</dbReference>
<dbReference type="GO" id="GO:0004803">
    <property type="term" value="F:transposase activity"/>
    <property type="evidence" value="ECO:0007669"/>
    <property type="project" value="InterPro"/>
</dbReference>
<comment type="caution">
    <text evidence="4">The sequence shown here is derived from an EMBL/GenBank/DDBJ whole genome shotgun (WGS) entry which is preliminary data.</text>
</comment>
<dbReference type="PANTHER" id="PTHR33055:SF13">
    <property type="entry name" value="TRANSPOSASE"/>
    <property type="match status" value="1"/>
</dbReference>
<dbReference type="InterPro" id="IPR047650">
    <property type="entry name" value="Transpos_IS110"/>
</dbReference>
<dbReference type="InterPro" id="IPR002525">
    <property type="entry name" value="Transp_IS110-like_N"/>
</dbReference>
<feature type="domain" description="Transposase IS116/IS110/IS902 C-terminal" evidence="3">
    <location>
        <begin position="294"/>
        <end position="379"/>
    </location>
</feature>
<feature type="domain" description="Transposase IS110-like N-terminal" evidence="2">
    <location>
        <begin position="7"/>
        <end position="155"/>
    </location>
</feature>
<dbReference type="GO" id="GO:0003677">
    <property type="term" value="F:DNA binding"/>
    <property type="evidence" value="ECO:0007669"/>
    <property type="project" value="InterPro"/>
</dbReference>
<evidence type="ECO:0000313" key="5">
    <source>
        <dbReference type="Proteomes" id="UP000604475"/>
    </source>
</evidence>
<evidence type="ECO:0000259" key="3">
    <source>
        <dbReference type="Pfam" id="PF02371"/>
    </source>
</evidence>
<proteinExistence type="predicted"/>
<organism evidence="4 5">
    <name type="scientific">Frankia nepalensis</name>
    <dbReference type="NCBI Taxonomy" id="1836974"/>
    <lineage>
        <taxon>Bacteria</taxon>
        <taxon>Bacillati</taxon>
        <taxon>Actinomycetota</taxon>
        <taxon>Actinomycetes</taxon>
        <taxon>Frankiales</taxon>
        <taxon>Frankiaceae</taxon>
        <taxon>Frankia</taxon>
    </lineage>
</organism>
<feature type="region of interest" description="Disordered" evidence="1">
    <location>
        <begin position="251"/>
        <end position="291"/>
    </location>
</feature>
<dbReference type="GO" id="GO:0006313">
    <property type="term" value="P:DNA transposition"/>
    <property type="evidence" value="ECO:0007669"/>
    <property type="project" value="InterPro"/>
</dbReference>
<evidence type="ECO:0000259" key="2">
    <source>
        <dbReference type="Pfam" id="PF01548"/>
    </source>
</evidence>
<sequence length="454" mass="49380">MERVAALDIGKAGLVACLRVPAEGGGRRRRQEVTDWTTMTADLVNLADYLVCQGVELVVMEATGDYWRSPYYVLEAAGLRCWLVNARQVKHLPGRPKTDKIDSVWLCKVAERGMCSPSFVPARPQRRLRLFTRYRIAAVRERTREMQRAEKLLEDAQLKVSVVASDLFGVSGRAMLTALVAGERDPEVLADLARGRLRRKRTELVRAFRGSFEDAHATVLAMILDRVERLDSDIARLDASIAEAIAAMTDHAPTQDRSGPGGGAPSPDTAGPPPGGPAPESPPPAGGRARLGPAERLAEIPGISLATAHTILAEVGTDVAAFPTAAHLVSWAGLAPKANQSAGRSSPARTTKGNRYLAGTLGQVVFSLARTQTFFGDRYRRIRASRGPQKAIVAVSRSVLTTIWHLLDDPDARYRELGADYHRNRQDTHKQAAAVRRLERLGFEVTLAQPAAAI</sequence>
<dbReference type="Pfam" id="PF01548">
    <property type="entry name" value="DEDD_Tnp_IS110"/>
    <property type="match status" value="1"/>
</dbReference>
<dbReference type="NCBIfam" id="NF033542">
    <property type="entry name" value="transpos_IS110"/>
    <property type="match status" value="1"/>
</dbReference>
<dbReference type="EMBL" id="JAEACQ010000076">
    <property type="protein sequence ID" value="MBL7625826.1"/>
    <property type="molecule type" value="Genomic_DNA"/>
</dbReference>
<feature type="compositionally biased region" description="Pro residues" evidence="1">
    <location>
        <begin position="270"/>
        <end position="285"/>
    </location>
</feature>